<protein>
    <recommendedName>
        <fullName evidence="7">DNA-directed RNA polymerase subunit beta'</fullName>
        <ecNumber evidence="7">2.7.7.6</ecNumber>
    </recommendedName>
    <alternativeName>
        <fullName evidence="7">PEP</fullName>
    </alternativeName>
    <alternativeName>
        <fullName evidence="7">Plastid-encoded RNA polymerase subunit beta'</fullName>
        <shortName evidence="7">RNA polymerase subunit beta'</shortName>
    </alternativeName>
</protein>
<organism evidence="10">
    <name type="scientific">Pseudictyota dubia</name>
    <dbReference type="NCBI Taxonomy" id="2749911"/>
    <lineage>
        <taxon>Eukaryota</taxon>
        <taxon>Sar</taxon>
        <taxon>Stramenopiles</taxon>
        <taxon>Ochrophyta</taxon>
        <taxon>Bacillariophyta</taxon>
        <taxon>Mediophyceae</taxon>
        <taxon>Biddulphiophycidae</taxon>
        <taxon>Eupodiscales</taxon>
        <taxon>Odontellaceae</taxon>
        <taxon>Pseudictyota</taxon>
    </lineage>
</organism>
<keyword evidence="4 7" id="KW-0548">Nucleotidyltransferase</keyword>
<evidence type="ECO:0000259" key="9">
    <source>
        <dbReference type="SMART" id="SM00663"/>
    </source>
</evidence>
<dbReference type="Pfam" id="PF04983">
    <property type="entry name" value="RNA_pol_Rpb1_3"/>
    <property type="match status" value="1"/>
</dbReference>
<dbReference type="SUPFAM" id="SSF64484">
    <property type="entry name" value="beta and beta-prime subunits of DNA dependent RNA-polymerase"/>
    <property type="match status" value="1"/>
</dbReference>
<evidence type="ECO:0000256" key="7">
    <source>
        <dbReference type="HAMAP-Rule" id="MF_01323"/>
    </source>
</evidence>
<keyword evidence="7" id="KW-0862">Zinc</keyword>
<comment type="function">
    <text evidence="1 7 8">DNA-dependent RNA polymerase catalyzes the transcription of DNA into RNA using the four ribonucleoside triphosphates as substrates.</text>
</comment>
<feature type="binding site" evidence="7">
    <location>
        <position position="88"/>
    </location>
    <ligand>
        <name>Zn(2+)</name>
        <dbReference type="ChEBI" id="CHEBI:29105"/>
    </ligand>
</feature>
<comment type="cofactor">
    <cofactor evidence="7">
        <name>Zn(2+)</name>
        <dbReference type="ChEBI" id="CHEBI:29105"/>
    </cofactor>
    <text evidence="7">Binds 1 Zn(2+) ion per subunit.</text>
</comment>
<dbReference type="GO" id="GO:0003677">
    <property type="term" value="F:DNA binding"/>
    <property type="evidence" value="ECO:0007669"/>
    <property type="project" value="UniProtKB-UniRule"/>
</dbReference>
<evidence type="ECO:0000256" key="5">
    <source>
        <dbReference type="ARBA" id="ARBA00023163"/>
    </source>
</evidence>
<feature type="binding site" evidence="7">
    <location>
        <position position="72"/>
    </location>
    <ligand>
        <name>Zn(2+)</name>
        <dbReference type="ChEBI" id="CHEBI:29105"/>
    </ligand>
</feature>
<dbReference type="GeneID" id="36959171"/>
<dbReference type="InterPro" id="IPR044893">
    <property type="entry name" value="RNA_pol_Rpb1_clamp_domain"/>
</dbReference>
<evidence type="ECO:0000256" key="4">
    <source>
        <dbReference type="ARBA" id="ARBA00022695"/>
    </source>
</evidence>
<comment type="cofactor">
    <cofactor evidence="7">
        <name>Mg(2+)</name>
        <dbReference type="ChEBI" id="CHEBI:18420"/>
    </cofactor>
    <text evidence="7">Binds 1 Mg(2+) ion per subunit.</text>
</comment>
<dbReference type="SMART" id="SM00663">
    <property type="entry name" value="RPOLA_N"/>
    <property type="match status" value="1"/>
</dbReference>
<accession>A0A2U9NQR1</accession>
<evidence type="ECO:0000256" key="3">
    <source>
        <dbReference type="ARBA" id="ARBA00022679"/>
    </source>
</evidence>
<feature type="binding site" evidence="7">
    <location>
        <position position="85"/>
    </location>
    <ligand>
        <name>Zn(2+)</name>
        <dbReference type="ChEBI" id="CHEBI:29105"/>
    </ligand>
</feature>
<dbReference type="GO" id="GO:0000428">
    <property type="term" value="C:DNA-directed RNA polymerase complex"/>
    <property type="evidence" value="ECO:0007669"/>
    <property type="project" value="UniProtKB-KW"/>
</dbReference>
<dbReference type="InterPro" id="IPR045867">
    <property type="entry name" value="DNA-dir_RpoC_beta_prime"/>
</dbReference>
<name>A0A2U9NQR1_9STRA</name>
<dbReference type="AlphaFoldDB" id="A0A2U9NQR1"/>
<comment type="similarity">
    <text evidence="7">Belongs to the RNA polymerase beta' chain family. RpoC1 subfamily.</text>
</comment>
<dbReference type="GO" id="GO:0008270">
    <property type="term" value="F:zinc ion binding"/>
    <property type="evidence" value="ECO:0007669"/>
    <property type="project" value="UniProtKB-UniRule"/>
</dbReference>
<feature type="binding site" evidence="7">
    <location>
        <position position="70"/>
    </location>
    <ligand>
        <name>Zn(2+)</name>
        <dbReference type="ChEBI" id="CHEBI:29105"/>
    </ligand>
</feature>
<keyword evidence="5 7" id="KW-0804">Transcription</keyword>
<proteinExistence type="inferred from homology"/>
<keyword evidence="10" id="KW-0934">Plastid</keyword>
<reference evidence="10" key="1">
    <citation type="journal article" date="2018" name="Adv. Bot. Res.">
        <title>Evolution of the Plastid Genomes in Diatoms.</title>
        <authorList>
            <person name="Yu M."/>
            <person name="Ashworth M.P."/>
            <person name="Hajrah N.H."/>
            <person name="Khiyami M.A."/>
            <person name="Sabir M.J."/>
            <person name="Alhebshi A.M."/>
            <person name="Al-Malki A.L."/>
            <person name="Sabir J.S.M."/>
            <person name="Theriot E.C."/>
            <person name="Jansen R.K."/>
        </authorList>
    </citation>
    <scope>NUCLEOTIDE SEQUENCE</scope>
</reference>
<keyword evidence="3 7" id="KW-0808">Transferase</keyword>
<dbReference type="InterPro" id="IPR007080">
    <property type="entry name" value="RNA_pol_Rpb1_1"/>
</dbReference>
<dbReference type="EC" id="2.7.7.6" evidence="7"/>
<feature type="binding site" evidence="7">
    <location>
        <position position="690"/>
    </location>
    <ligand>
        <name>Mg(2+)</name>
        <dbReference type="ChEBI" id="CHEBI:18420"/>
    </ligand>
</feature>
<dbReference type="InterPro" id="IPR006592">
    <property type="entry name" value="RNA_pol_N"/>
</dbReference>
<geneLocation type="chloroplast" evidence="10"/>
<dbReference type="InterPro" id="IPR007066">
    <property type="entry name" value="RNA_pol_Rpb1_3"/>
</dbReference>
<gene>
    <name evidence="7 10" type="primary">rpoC1</name>
</gene>
<dbReference type="InterPro" id="IPR034678">
    <property type="entry name" value="RNApol_RpoC1"/>
</dbReference>
<dbReference type="GO" id="GO:0006351">
    <property type="term" value="P:DNA-templated transcription"/>
    <property type="evidence" value="ECO:0007669"/>
    <property type="project" value="UniProtKB-UniRule"/>
</dbReference>
<keyword evidence="7" id="KW-0479">Metal-binding</keyword>
<keyword evidence="2 7" id="KW-0240">DNA-directed RNA polymerase</keyword>
<dbReference type="PANTHER" id="PTHR19376:SF54">
    <property type="entry name" value="DNA-DIRECTED RNA POLYMERASE SUBUNIT BETA"/>
    <property type="match status" value="1"/>
</dbReference>
<dbReference type="PANTHER" id="PTHR19376">
    <property type="entry name" value="DNA-DIRECTED RNA POLYMERASE"/>
    <property type="match status" value="1"/>
</dbReference>
<evidence type="ECO:0000256" key="8">
    <source>
        <dbReference type="RuleBase" id="RU004279"/>
    </source>
</evidence>
<dbReference type="Gene3D" id="4.10.860.120">
    <property type="entry name" value="RNA polymerase II, clamp domain"/>
    <property type="match status" value="1"/>
</dbReference>
<sequence>MRQSEKEFDYIKIKLASPLRILQWSYRRLPNGQFIGEVQKSETINYRTFKPEMDGLFCERIFGPSKSFECACGKYKLIRYEGLICERCGVELTESRVRRHRMGHINLIYPVAHVWYMNSRPNYMALLLEIEQCEKNLNTSWQILRFSLPGIYDQILRPLLISDRWTDASVDEYFKTVCKDFATLSLESSRLWAGRSKAWYQKIFELYQELLDSKIETIFKFIDFIEKVDFTNQLDSVKFIFHYLENKRILNLMDPTRTVSQLRNSQDPAQIDLLDPSRDIFLFLNTFPKKQHKELFRKLIRKSNTVKSLDDRIKRIKLASLAYFIADDEISYYGLHWDLQQYRRCRELGFTAYPLKPEPKPKLQNRRYNTPKYLLRMTPTYLIGAVLIKKELENLNIVKEIRKTRKFIVICSKILHREKPIYHFLRWFRKWELQRAYKLRDQSIKRIRILENLLATGSNPAWMILTILPVIPPALRPMIQLEGGRFATSDLNELYRRIITRNNRLLRLLEIDAPQLIIRNEKRMLQEAVDTLIDNGKRGKIALSANNRPLKSLSDIIKGKHGRFRQNLLGKRVDYSGRSVIVVGPSLKLNQCGLPYEMALELFQPFLIREMINQGLASNMKIARNLIEQNETIIDPVLEKVLSNHPIFLNRAPTLHRLGIQAFEPILVQGRAIKLHPLVCSAFNADFDGDQMAVHIPLSLESQSECYMLMLAPYNFLSPANGEPIILPSQDMVLGCYYLTVPNIKGLLGSNHYFSDLEDVLLAYYQDKIELHTSIWVRYNDQLIEPLNLVKKVILNDQSYIEVYENMQIRKDKNNTFIVQYLQTTTGRVIFNYTVQKTLNLLS</sequence>
<dbReference type="Pfam" id="PF00623">
    <property type="entry name" value="RNA_pol_Rpb1_2"/>
    <property type="match status" value="2"/>
</dbReference>
<dbReference type="HAMAP" id="MF_01323">
    <property type="entry name" value="RNApol_bact_RpoC1"/>
    <property type="match status" value="1"/>
</dbReference>
<comment type="subunit">
    <text evidence="7">In plastids the minimal PEP RNA polymerase catalytic core is composed of four subunits: alpha, beta, beta', and beta''. When a (nuclear-encoded) sigma factor is associated with the core the holoenzyme is formed, which can initiate transcription.</text>
</comment>
<dbReference type="InterPro" id="IPR042102">
    <property type="entry name" value="RNA_pol_Rpb1_3_sf"/>
</dbReference>
<evidence type="ECO:0000313" key="10">
    <source>
        <dbReference type="EMBL" id="AWT39463.1"/>
    </source>
</evidence>
<dbReference type="Gene3D" id="1.10.40.90">
    <property type="match status" value="1"/>
</dbReference>
<dbReference type="Gene3D" id="1.10.274.100">
    <property type="entry name" value="RNA polymerase Rpb1, domain 3"/>
    <property type="match status" value="1"/>
</dbReference>
<dbReference type="Gene3D" id="2.40.40.20">
    <property type="match status" value="1"/>
</dbReference>
<dbReference type="GO" id="GO:0009507">
    <property type="term" value="C:chloroplast"/>
    <property type="evidence" value="ECO:0007669"/>
    <property type="project" value="UniProtKB-SubCell"/>
</dbReference>
<comment type="catalytic activity">
    <reaction evidence="6 7 8">
        <text>RNA(n) + a ribonucleoside 5'-triphosphate = RNA(n+1) + diphosphate</text>
        <dbReference type="Rhea" id="RHEA:21248"/>
        <dbReference type="Rhea" id="RHEA-COMP:14527"/>
        <dbReference type="Rhea" id="RHEA-COMP:17342"/>
        <dbReference type="ChEBI" id="CHEBI:33019"/>
        <dbReference type="ChEBI" id="CHEBI:61557"/>
        <dbReference type="ChEBI" id="CHEBI:140395"/>
        <dbReference type="EC" id="2.7.7.6"/>
    </reaction>
</comment>
<dbReference type="GO" id="GO:0003899">
    <property type="term" value="F:DNA-directed RNA polymerase activity"/>
    <property type="evidence" value="ECO:0007669"/>
    <property type="project" value="UniProtKB-UniRule"/>
</dbReference>
<comment type="subcellular location">
    <subcellularLocation>
        <location evidence="7">Plastid</location>
        <location evidence="7">Chloroplast</location>
    </subcellularLocation>
</comment>
<dbReference type="InterPro" id="IPR000722">
    <property type="entry name" value="RNA_pol_asu"/>
</dbReference>
<dbReference type="GO" id="GO:0000287">
    <property type="term" value="F:magnesium ion binding"/>
    <property type="evidence" value="ECO:0007669"/>
    <property type="project" value="UniProtKB-UniRule"/>
</dbReference>
<keyword evidence="10" id="KW-0150">Chloroplast</keyword>
<evidence type="ECO:0000256" key="1">
    <source>
        <dbReference type="ARBA" id="ARBA00004026"/>
    </source>
</evidence>
<dbReference type="RefSeq" id="YP_009496750.1">
    <property type="nucleotide sequence ID" value="NC_038002.1"/>
</dbReference>
<feature type="binding site" evidence="7">
    <location>
        <position position="688"/>
    </location>
    <ligand>
        <name>Mg(2+)</name>
        <dbReference type="ChEBI" id="CHEBI:18420"/>
    </ligand>
</feature>
<dbReference type="EMBL" id="MG755801">
    <property type="protein sequence ID" value="AWT39463.1"/>
    <property type="molecule type" value="Genomic_DNA"/>
</dbReference>
<feature type="domain" description="RNA polymerase N-terminal" evidence="9">
    <location>
        <begin position="461"/>
        <end position="740"/>
    </location>
</feature>
<evidence type="ECO:0000256" key="6">
    <source>
        <dbReference type="ARBA" id="ARBA00048552"/>
    </source>
</evidence>
<evidence type="ECO:0000256" key="2">
    <source>
        <dbReference type="ARBA" id="ARBA00022478"/>
    </source>
</evidence>
<keyword evidence="7" id="KW-0460">Magnesium</keyword>
<feature type="binding site" evidence="7">
    <location>
        <position position="686"/>
    </location>
    <ligand>
        <name>Mg(2+)</name>
        <dbReference type="ChEBI" id="CHEBI:18420"/>
    </ligand>
</feature>
<dbReference type="Pfam" id="PF04997">
    <property type="entry name" value="RNA_pol_Rpb1_1"/>
    <property type="match status" value="1"/>
</dbReference>